<dbReference type="GO" id="GO:0046820">
    <property type="term" value="F:4-amino-4-deoxychorismate synthase activity"/>
    <property type="evidence" value="ECO:0007669"/>
    <property type="project" value="TreeGrafter"/>
</dbReference>
<protein>
    <submittedName>
        <fullName evidence="2">Aminobenzoate synthetase</fullName>
    </submittedName>
</protein>
<dbReference type="SUPFAM" id="SSF56322">
    <property type="entry name" value="ADC synthase"/>
    <property type="match status" value="1"/>
</dbReference>
<dbReference type="InterPro" id="IPR019999">
    <property type="entry name" value="Anth_synth_I-like"/>
</dbReference>
<name>A0A0A2GEZ1_9PORP</name>
<evidence type="ECO:0000313" key="3">
    <source>
        <dbReference type="Proteomes" id="UP000030134"/>
    </source>
</evidence>
<dbReference type="RefSeq" id="WP_036882688.1">
    <property type="nucleotide sequence ID" value="NZ_JQZW01000002.1"/>
</dbReference>
<dbReference type="InterPro" id="IPR005801">
    <property type="entry name" value="ADC_synthase"/>
</dbReference>
<feature type="domain" description="Chorismate-utilising enzyme C-terminal" evidence="1">
    <location>
        <begin position="85"/>
        <end position="331"/>
    </location>
</feature>
<organism evidence="2 3">
    <name type="scientific">Porphyromonas gingivicanis</name>
    <dbReference type="NCBI Taxonomy" id="266762"/>
    <lineage>
        <taxon>Bacteria</taxon>
        <taxon>Pseudomonadati</taxon>
        <taxon>Bacteroidota</taxon>
        <taxon>Bacteroidia</taxon>
        <taxon>Bacteroidales</taxon>
        <taxon>Porphyromonadaceae</taxon>
        <taxon>Porphyromonas</taxon>
    </lineage>
</organism>
<evidence type="ECO:0000259" key="1">
    <source>
        <dbReference type="Pfam" id="PF00425"/>
    </source>
</evidence>
<gene>
    <name evidence="2" type="ORF">HQ36_00860</name>
</gene>
<dbReference type="STRING" id="266762.HQ36_00860"/>
<dbReference type="PANTHER" id="PTHR11236:SF50">
    <property type="entry name" value="AMINODEOXYCHORISMATE SYNTHASE COMPONENT 1"/>
    <property type="match status" value="1"/>
</dbReference>
<dbReference type="AlphaFoldDB" id="A0A0A2GEZ1"/>
<dbReference type="Pfam" id="PF00425">
    <property type="entry name" value="Chorismate_bind"/>
    <property type="match status" value="1"/>
</dbReference>
<dbReference type="InterPro" id="IPR015890">
    <property type="entry name" value="Chorismate_C"/>
</dbReference>
<accession>A0A0A2GEZ1</accession>
<dbReference type="PRINTS" id="PR00095">
    <property type="entry name" value="ANTSNTHASEI"/>
</dbReference>
<sequence length="337" mass="38057">MEKVHVSEEVRSVFESMNKLGASGTPYLFAVDYALQQGFILPHPLQQNDIFFQVGAISNGLPCPQEEERTYATEEMLQLHPISYSAYLRKYQRIEKALQRGDSFLANLTLKTPIITPFSLEQIYRRASAPYKLLLRDRFVCFSPERFVAISEGGKRIETCPMKGTIDASLPDAEEVIRNDYKETAEHYTIVDLMRNDLARIGTNVRVEEFRYIDRVATLRGELLQVSSRIVADLSDNALEHLGDIFQALLPAGSISGAPKQATLEAIHEAEQESRGYYTGVFGYFDGSSVDSGVLIRFIEKDEKGNTFFRSGGGITINSSPKEEYEEVIQKIYLPFH</sequence>
<dbReference type="EMBL" id="JQZW01000002">
    <property type="protein sequence ID" value="KGN99054.1"/>
    <property type="molecule type" value="Genomic_DNA"/>
</dbReference>
<dbReference type="eggNOG" id="COG0147">
    <property type="taxonomic scope" value="Bacteria"/>
</dbReference>
<dbReference type="Proteomes" id="UP000030134">
    <property type="component" value="Unassembled WGS sequence"/>
</dbReference>
<dbReference type="OrthoDB" id="9803598at2"/>
<proteinExistence type="predicted"/>
<evidence type="ECO:0000313" key="2">
    <source>
        <dbReference type="EMBL" id="KGN99054.1"/>
    </source>
</evidence>
<comment type="caution">
    <text evidence="2">The sequence shown here is derived from an EMBL/GenBank/DDBJ whole genome shotgun (WGS) entry which is preliminary data.</text>
</comment>
<dbReference type="GO" id="GO:0000162">
    <property type="term" value="P:L-tryptophan biosynthetic process"/>
    <property type="evidence" value="ECO:0007669"/>
    <property type="project" value="TreeGrafter"/>
</dbReference>
<dbReference type="NCBIfam" id="NF005486">
    <property type="entry name" value="PRK07093.1"/>
    <property type="match status" value="1"/>
</dbReference>
<dbReference type="PANTHER" id="PTHR11236">
    <property type="entry name" value="AMINOBENZOATE/ANTHRANILATE SYNTHASE"/>
    <property type="match status" value="1"/>
</dbReference>
<keyword evidence="3" id="KW-1185">Reference proteome</keyword>
<reference evidence="2 3" key="1">
    <citation type="submission" date="2014-08" db="EMBL/GenBank/DDBJ databases">
        <title>Porphyromonas gingivicanis strain:COT-022_OH1391 Genome sequencing.</title>
        <authorList>
            <person name="Wallis C."/>
            <person name="Deusch O."/>
            <person name="O'Flynn C."/>
            <person name="Davis I."/>
            <person name="Jospin G."/>
            <person name="Darling A.E."/>
            <person name="Coil D.A."/>
            <person name="Alexiev A."/>
            <person name="Horsfall A."/>
            <person name="Kirkwood N."/>
            <person name="Harris S."/>
            <person name="Eisen J.A."/>
        </authorList>
    </citation>
    <scope>NUCLEOTIDE SEQUENCE [LARGE SCALE GENOMIC DNA]</scope>
    <source>
        <strain evidence="3">COT-022 OH1391</strain>
    </source>
</reference>
<dbReference type="Gene3D" id="3.60.120.10">
    <property type="entry name" value="Anthranilate synthase"/>
    <property type="match status" value="1"/>
</dbReference>